<dbReference type="AlphaFoldDB" id="A0AA39QQK6"/>
<accession>A0AA39QQK6</accession>
<comment type="subcellular location">
    <subcellularLocation>
        <location evidence="1">Nucleus</location>
    </subcellularLocation>
</comment>
<dbReference type="EMBL" id="JAFEKC020000024">
    <property type="protein sequence ID" value="KAK0507318.1"/>
    <property type="molecule type" value="Genomic_DNA"/>
</dbReference>
<keyword evidence="6" id="KW-0805">Transcription regulation</keyword>
<dbReference type="Proteomes" id="UP001166286">
    <property type="component" value="Unassembled WGS sequence"/>
</dbReference>
<evidence type="ECO:0000259" key="11">
    <source>
        <dbReference type="PROSITE" id="PS50157"/>
    </source>
</evidence>
<keyword evidence="4 9" id="KW-0863">Zinc-finger</keyword>
<keyword evidence="7" id="KW-0804">Transcription</keyword>
<evidence type="ECO:0000256" key="3">
    <source>
        <dbReference type="ARBA" id="ARBA00022737"/>
    </source>
</evidence>
<evidence type="ECO:0000313" key="12">
    <source>
        <dbReference type="EMBL" id="KAK0507318.1"/>
    </source>
</evidence>
<dbReference type="InterPro" id="IPR036236">
    <property type="entry name" value="Znf_C2H2_sf"/>
</dbReference>
<feature type="compositionally biased region" description="Low complexity" evidence="10">
    <location>
        <begin position="12"/>
        <end position="24"/>
    </location>
</feature>
<reference evidence="12" key="1">
    <citation type="submission" date="2023-03" db="EMBL/GenBank/DDBJ databases">
        <title>Complete genome of Cladonia borealis.</title>
        <authorList>
            <person name="Park H."/>
        </authorList>
    </citation>
    <scope>NUCLEOTIDE SEQUENCE</scope>
    <source>
        <strain evidence="12">ANT050790</strain>
    </source>
</reference>
<dbReference type="SMART" id="SM00355">
    <property type="entry name" value="ZnF_C2H2"/>
    <property type="match status" value="2"/>
</dbReference>
<dbReference type="Pfam" id="PF00096">
    <property type="entry name" value="zf-C2H2"/>
    <property type="match status" value="2"/>
</dbReference>
<feature type="compositionally biased region" description="Polar residues" evidence="10">
    <location>
        <begin position="45"/>
        <end position="56"/>
    </location>
</feature>
<evidence type="ECO:0000256" key="9">
    <source>
        <dbReference type="PROSITE-ProRule" id="PRU00042"/>
    </source>
</evidence>
<feature type="compositionally biased region" description="Low complexity" evidence="10">
    <location>
        <begin position="152"/>
        <end position="167"/>
    </location>
</feature>
<evidence type="ECO:0000313" key="13">
    <source>
        <dbReference type="Proteomes" id="UP001166286"/>
    </source>
</evidence>
<evidence type="ECO:0000256" key="7">
    <source>
        <dbReference type="ARBA" id="ARBA00023163"/>
    </source>
</evidence>
<evidence type="ECO:0000256" key="2">
    <source>
        <dbReference type="ARBA" id="ARBA00022723"/>
    </source>
</evidence>
<keyword evidence="13" id="KW-1185">Reference proteome</keyword>
<keyword evidence="5" id="KW-0862">Zinc</keyword>
<feature type="compositionally biased region" description="Polar residues" evidence="10">
    <location>
        <begin position="255"/>
        <end position="276"/>
    </location>
</feature>
<feature type="domain" description="C2H2-type" evidence="11">
    <location>
        <begin position="300"/>
        <end position="327"/>
    </location>
</feature>
<feature type="domain" description="C2H2-type" evidence="11">
    <location>
        <begin position="328"/>
        <end position="358"/>
    </location>
</feature>
<sequence>MNLSNLVHRTAQHTASTQQSTSSQPFLNPPNRLQNSLRQEMATALTASPYISQSSVYARPPHPPPSPPVDTQSLRTLPSIQSLIGMDVPPPSQEHQVDSDRQSVNQQQPQGGEHQTTGHGLQSYGPPAVSNPNAVPPSPPIDPQLGFDVRHQSPSANSSHSSTSAPQYFGGAINNLEPHQQRQRGPPSSHPGNAMPSHPSDSPYQNSPYPPSPSTTSSYSYPSPAHPNPTGGPQALYYQRPLPTNFPPPNLPNTVNSPIANPQEASPIDPSNPNQFQHQHHHYIAQSASTNFTGQSQDRYVCPTCNKAFSRPSSLRIHSHSHTGEKPFQCPHKGCGKAFSVRSNMKRHERGCHGGASPAST</sequence>
<evidence type="ECO:0000256" key="5">
    <source>
        <dbReference type="ARBA" id="ARBA00022833"/>
    </source>
</evidence>
<dbReference type="PROSITE" id="PS50157">
    <property type="entry name" value="ZINC_FINGER_C2H2_2"/>
    <property type="match status" value="2"/>
</dbReference>
<keyword evidence="8" id="KW-0539">Nucleus</keyword>
<feature type="compositionally biased region" description="Low complexity" evidence="10">
    <location>
        <begin position="214"/>
        <end position="223"/>
    </location>
</feature>
<dbReference type="GO" id="GO:0005634">
    <property type="term" value="C:nucleus"/>
    <property type="evidence" value="ECO:0007669"/>
    <property type="project" value="UniProtKB-SubCell"/>
</dbReference>
<dbReference type="PANTHER" id="PTHR16515:SF49">
    <property type="entry name" value="GASTRULA ZINC FINGER PROTEIN XLCGF49.1-LIKE-RELATED"/>
    <property type="match status" value="1"/>
</dbReference>
<organism evidence="12 13">
    <name type="scientific">Cladonia borealis</name>
    <dbReference type="NCBI Taxonomy" id="184061"/>
    <lineage>
        <taxon>Eukaryota</taxon>
        <taxon>Fungi</taxon>
        <taxon>Dikarya</taxon>
        <taxon>Ascomycota</taxon>
        <taxon>Pezizomycotina</taxon>
        <taxon>Lecanoromycetes</taxon>
        <taxon>OSLEUM clade</taxon>
        <taxon>Lecanoromycetidae</taxon>
        <taxon>Lecanorales</taxon>
        <taxon>Lecanorineae</taxon>
        <taxon>Cladoniaceae</taxon>
        <taxon>Cladonia</taxon>
    </lineage>
</organism>
<evidence type="ECO:0000256" key="1">
    <source>
        <dbReference type="ARBA" id="ARBA00004123"/>
    </source>
</evidence>
<dbReference type="PROSITE" id="PS00028">
    <property type="entry name" value="ZINC_FINGER_C2H2_1"/>
    <property type="match status" value="2"/>
</dbReference>
<dbReference type="SUPFAM" id="SSF57667">
    <property type="entry name" value="beta-beta-alpha zinc fingers"/>
    <property type="match status" value="1"/>
</dbReference>
<dbReference type="GO" id="GO:0010468">
    <property type="term" value="P:regulation of gene expression"/>
    <property type="evidence" value="ECO:0007669"/>
    <property type="project" value="TreeGrafter"/>
</dbReference>
<keyword evidence="2" id="KW-0479">Metal-binding</keyword>
<feature type="region of interest" description="Disordered" evidence="10">
    <location>
        <begin position="1"/>
        <end position="276"/>
    </location>
</feature>
<evidence type="ECO:0000256" key="10">
    <source>
        <dbReference type="SAM" id="MobiDB-lite"/>
    </source>
</evidence>
<gene>
    <name evidence="12" type="ORF">JMJ35_010356</name>
</gene>
<dbReference type="Gene3D" id="3.30.160.60">
    <property type="entry name" value="Classic Zinc Finger"/>
    <property type="match status" value="2"/>
</dbReference>
<name>A0AA39QQK6_9LECA</name>
<evidence type="ECO:0000256" key="8">
    <source>
        <dbReference type="ARBA" id="ARBA00023242"/>
    </source>
</evidence>
<protein>
    <recommendedName>
        <fullName evidence="11">C2H2-type domain-containing protein</fullName>
    </recommendedName>
</protein>
<dbReference type="InterPro" id="IPR013087">
    <property type="entry name" value="Znf_C2H2_type"/>
</dbReference>
<keyword evidence="3" id="KW-0677">Repeat</keyword>
<feature type="compositionally biased region" description="Polar residues" evidence="10">
    <location>
        <begin position="102"/>
        <end position="120"/>
    </location>
</feature>
<dbReference type="PANTHER" id="PTHR16515">
    <property type="entry name" value="PR DOMAIN ZINC FINGER PROTEIN"/>
    <property type="match status" value="1"/>
</dbReference>
<evidence type="ECO:0000256" key="6">
    <source>
        <dbReference type="ARBA" id="ARBA00023015"/>
    </source>
</evidence>
<proteinExistence type="predicted"/>
<dbReference type="FunFam" id="3.30.160.60:FF:000176">
    <property type="entry name" value="zinc finger protein 70"/>
    <property type="match status" value="1"/>
</dbReference>
<comment type="caution">
    <text evidence="12">The sequence shown here is derived from an EMBL/GenBank/DDBJ whole genome shotgun (WGS) entry which is preliminary data.</text>
</comment>
<dbReference type="FunFam" id="3.30.160.60:FF:000060">
    <property type="entry name" value="zinc finger protein 436"/>
    <property type="match status" value="1"/>
</dbReference>
<evidence type="ECO:0000256" key="4">
    <source>
        <dbReference type="ARBA" id="ARBA00022771"/>
    </source>
</evidence>
<feature type="compositionally biased region" description="Polar residues" evidence="10">
    <location>
        <begin position="69"/>
        <end position="82"/>
    </location>
</feature>
<dbReference type="InterPro" id="IPR050331">
    <property type="entry name" value="Zinc_finger"/>
</dbReference>
<dbReference type="GO" id="GO:0008270">
    <property type="term" value="F:zinc ion binding"/>
    <property type="evidence" value="ECO:0007669"/>
    <property type="project" value="UniProtKB-KW"/>
</dbReference>